<evidence type="ECO:0000313" key="3">
    <source>
        <dbReference type="Proteomes" id="UP001558613"/>
    </source>
</evidence>
<proteinExistence type="predicted"/>
<sequence length="78" mass="8434">MDEFNLEFPTKTSMIGSCSVIFLVGFDLSPISVLSDTHTSSSHTSKGTEEAREQESEKEEGKGKRETEESGSSSLVSS</sequence>
<organism evidence="2 3">
    <name type="scientific">Cirrhinus molitorella</name>
    <name type="common">mud carp</name>
    <dbReference type="NCBI Taxonomy" id="172907"/>
    <lineage>
        <taxon>Eukaryota</taxon>
        <taxon>Metazoa</taxon>
        <taxon>Chordata</taxon>
        <taxon>Craniata</taxon>
        <taxon>Vertebrata</taxon>
        <taxon>Euteleostomi</taxon>
        <taxon>Actinopterygii</taxon>
        <taxon>Neopterygii</taxon>
        <taxon>Teleostei</taxon>
        <taxon>Ostariophysi</taxon>
        <taxon>Cypriniformes</taxon>
        <taxon>Cyprinidae</taxon>
        <taxon>Labeoninae</taxon>
        <taxon>Labeonini</taxon>
        <taxon>Cirrhinus</taxon>
    </lineage>
</organism>
<accession>A0ABR3N3J6</accession>
<evidence type="ECO:0000313" key="2">
    <source>
        <dbReference type="EMBL" id="KAL1271375.1"/>
    </source>
</evidence>
<dbReference type="Proteomes" id="UP001558613">
    <property type="component" value="Unassembled WGS sequence"/>
</dbReference>
<feature type="region of interest" description="Disordered" evidence="1">
    <location>
        <begin position="34"/>
        <end position="78"/>
    </location>
</feature>
<reference evidence="2 3" key="1">
    <citation type="submission" date="2023-09" db="EMBL/GenBank/DDBJ databases">
        <authorList>
            <person name="Wang M."/>
        </authorList>
    </citation>
    <scope>NUCLEOTIDE SEQUENCE [LARGE SCALE GENOMIC DNA]</scope>
    <source>
        <strain evidence="2">GT-2023</strain>
        <tissue evidence="2">Liver</tissue>
    </source>
</reference>
<dbReference type="EMBL" id="JAYMGO010000007">
    <property type="protein sequence ID" value="KAL1271375.1"/>
    <property type="molecule type" value="Genomic_DNA"/>
</dbReference>
<evidence type="ECO:0000256" key="1">
    <source>
        <dbReference type="SAM" id="MobiDB-lite"/>
    </source>
</evidence>
<name>A0ABR3N3J6_9TELE</name>
<protein>
    <submittedName>
        <fullName evidence="2">Uncharacterized protein</fullName>
    </submittedName>
</protein>
<feature type="compositionally biased region" description="Low complexity" evidence="1">
    <location>
        <begin position="35"/>
        <end position="45"/>
    </location>
</feature>
<keyword evidence="3" id="KW-1185">Reference proteome</keyword>
<comment type="caution">
    <text evidence="2">The sequence shown here is derived from an EMBL/GenBank/DDBJ whole genome shotgun (WGS) entry which is preliminary data.</text>
</comment>
<feature type="compositionally biased region" description="Basic and acidic residues" evidence="1">
    <location>
        <begin position="46"/>
        <end position="68"/>
    </location>
</feature>
<gene>
    <name evidence="2" type="ORF">QQF64_030391</name>
</gene>